<organism evidence="2">
    <name type="scientific">Escherichia coli</name>
    <dbReference type="NCBI Taxonomy" id="562"/>
    <lineage>
        <taxon>Bacteria</taxon>
        <taxon>Pseudomonadati</taxon>
        <taxon>Pseudomonadota</taxon>
        <taxon>Gammaproteobacteria</taxon>
        <taxon>Enterobacterales</taxon>
        <taxon>Enterobacteriaceae</taxon>
        <taxon>Escherichia</taxon>
    </lineage>
</organism>
<dbReference type="AlphaFoldDB" id="A0A6D1A886"/>
<feature type="region of interest" description="Disordered" evidence="1">
    <location>
        <begin position="1"/>
        <end position="51"/>
    </location>
</feature>
<protein>
    <submittedName>
        <fullName evidence="2">YitT family protein</fullName>
    </submittedName>
</protein>
<feature type="non-terminal residue" evidence="2">
    <location>
        <position position="51"/>
    </location>
</feature>
<evidence type="ECO:0000256" key="1">
    <source>
        <dbReference type="SAM" id="MobiDB-lite"/>
    </source>
</evidence>
<evidence type="ECO:0000313" key="2">
    <source>
        <dbReference type="EMBL" id="NEU02874.1"/>
    </source>
</evidence>
<reference evidence="2" key="1">
    <citation type="submission" date="2020-02" db="EMBL/GenBank/DDBJ databases">
        <title>Investigating the Use of Bacteriophages as New Decolonization Strategy for Intestinal Carriage of CTX-M-15-producing ST131 Escherichia coli: an In Vitro Continuous Culture System Model.</title>
        <authorList>
            <person name="Bernasconi O.J."/>
            <person name="Campos-Madueno E.I."/>
            <person name="Dona V."/>
            <person name="Perreten V."/>
            <person name="Carattoli A."/>
            <person name="Endimiani A."/>
        </authorList>
    </citation>
    <scope>NUCLEOTIDE SEQUENCE</scope>
    <source>
        <strain evidence="2">4901.28</strain>
    </source>
</reference>
<gene>
    <name evidence="2" type="ORF">G3563_28185</name>
</gene>
<accession>A0A6D1A886</accession>
<comment type="caution">
    <text evidence="2">The sequence shown here is derived from an EMBL/GenBank/DDBJ whole genome shotgun (WGS) entry which is preliminary data.</text>
</comment>
<dbReference type="EMBL" id="JAAHTE010000498">
    <property type="protein sequence ID" value="NEU02874.1"/>
    <property type="molecule type" value="Genomic_DNA"/>
</dbReference>
<sequence length="51" mass="5832">MNNETEDKKVTNETNDSQKEFNVNEVLNNKPESVDENSALANQLVDENHNK</sequence>
<proteinExistence type="predicted"/>
<name>A0A6D1A886_ECOLX</name>
<feature type="compositionally biased region" description="Basic and acidic residues" evidence="1">
    <location>
        <begin position="1"/>
        <end position="19"/>
    </location>
</feature>